<feature type="non-terminal residue" evidence="2">
    <location>
        <position position="53"/>
    </location>
</feature>
<reference evidence="2" key="1">
    <citation type="submission" date="2020-02" db="EMBL/GenBank/DDBJ databases">
        <authorList>
            <person name="Meier V. D."/>
        </authorList>
    </citation>
    <scope>NUCLEOTIDE SEQUENCE</scope>
    <source>
        <strain evidence="2">AVDCRST_MAG18</strain>
    </source>
</reference>
<sequence length="53" mass="5866">WPGLADPPVATCPTDRSRQCADRLHCAIRLSSGQSSRRSTPTRSRERGPEMDV</sequence>
<proteinExistence type="predicted"/>
<gene>
    <name evidence="2" type="ORF">AVDCRST_MAG18-86</name>
</gene>
<feature type="non-terminal residue" evidence="2">
    <location>
        <position position="1"/>
    </location>
</feature>
<protein>
    <submittedName>
        <fullName evidence="2">Uncharacterized protein</fullName>
    </submittedName>
</protein>
<accession>A0A6J4UEG1</accession>
<feature type="region of interest" description="Disordered" evidence="1">
    <location>
        <begin position="31"/>
        <end position="53"/>
    </location>
</feature>
<organism evidence="2">
    <name type="scientific">uncultured Thermomicrobiales bacterium</name>
    <dbReference type="NCBI Taxonomy" id="1645740"/>
    <lineage>
        <taxon>Bacteria</taxon>
        <taxon>Pseudomonadati</taxon>
        <taxon>Thermomicrobiota</taxon>
        <taxon>Thermomicrobia</taxon>
        <taxon>Thermomicrobiales</taxon>
        <taxon>environmental samples</taxon>
    </lineage>
</organism>
<evidence type="ECO:0000256" key="1">
    <source>
        <dbReference type="SAM" id="MobiDB-lite"/>
    </source>
</evidence>
<dbReference type="AlphaFoldDB" id="A0A6J4UEG1"/>
<dbReference type="EMBL" id="CADCWN010000008">
    <property type="protein sequence ID" value="CAA9548298.1"/>
    <property type="molecule type" value="Genomic_DNA"/>
</dbReference>
<name>A0A6J4UEG1_9BACT</name>
<feature type="compositionally biased region" description="Basic and acidic residues" evidence="1">
    <location>
        <begin position="43"/>
        <end position="53"/>
    </location>
</feature>
<evidence type="ECO:0000313" key="2">
    <source>
        <dbReference type="EMBL" id="CAA9548298.1"/>
    </source>
</evidence>
<feature type="compositionally biased region" description="Low complexity" evidence="1">
    <location>
        <begin position="31"/>
        <end position="42"/>
    </location>
</feature>